<dbReference type="RefSeq" id="WP_137636710.1">
    <property type="nucleotide sequence ID" value="NZ_BJDN01000002.1"/>
</dbReference>
<reference evidence="2" key="1">
    <citation type="journal article" date="2019" name="Int. J. Syst. Evol. Microbiol.">
        <title>The Global Catalogue of Microorganisms (GCM) 10K type strain sequencing project: providing services to taxonomists for standard genome sequencing and annotation.</title>
        <authorList>
            <consortium name="The Broad Institute Genomics Platform"/>
            <consortium name="The Broad Institute Genome Sequencing Center for Infectious Disease"/>
            <person name="Wu L."/>
            <person name="Ma J."/>
        </authorList>
    </citation>
    <scope>NUCLEOTIDE SEQUENCE [LARGE SCALE GENOMIC DNA]</scope>
    <source>
        <strain evidence="2">CCM 8925</strain>
    </source>
</reference>
<evidence type="ECO:0000313" key="1">
    <source>
        <dbReference type="EMBL" id="MFD0896271.1"/>
    </source>
</evidence>
<proteinExistence type="predicted"/>
<gene>
    <name evidence="1" type="ORF">ACFQZ7_00755</name>
</gene>
<protein>
    <recommendedName>
        <fullName evidence="3">ApeA N-terminal domain-containing protein</fullName>
    </recommendedName>
</protein>
<organism evidence="1 2">
    <name type="scientific">Loigolactobacillus binensis</name>
    <dbReference type="NCBI Taxonomy" id="2559922"/>
    <lineage>
        <taxon>Bacteria</taxon>
        <taxon>Bacillati</taxon>
        <taxon>Bacillota</taxon>
        <taxon>Bacilli</taxon>
        <taxon>Lactobacillales</taxon>
        <taxon>Lactobacillaceae</taxon>
        <taxon>Loigolactobacillus</taxon>
    </lineage>
</organism>
<evidence type="ECO:0000313" key="2">
    <source>
        <dbReference type="Proteomes" id="UP001597104"/>
    </source>
</evidence>
<dbReference type="Proteomes" id="UP001597104">
    <property type="component" value="Unassembled WGS sequence"/>
</dbReference>
<dbReference type="EMBL" id="JBHTIO010000001">
    <property type="protein sequence ID" value="MFD0896271.1"/>
    <property type="molecule type" value="Genomic_DNA"/>
</dbReference>
<name>A0ABW3E981_9LACO</name>
<accession>A0ABW3E981</accession>
<keyword evidence="2" id="KW-1185">Reference proteome</keyword>
<sequence>MGSLFNQYDVLSYSKQEVTIADRFPAIYISDNDEVFCYTGILFKNEQREPNIRNSSFRVQGKHSTDKTIVNSIKGFYRIINGCIVIDDYIDKQFGEHKYKHINDAIVRFPVSAETDYGVAHVGDFTEDKELTRKIFGLTCSELRKLLVVYAKIFGIHNNYMQYPRLTRSTRSYNFCDMTGLFIPKQFPYIAFDESSYEYSHVSLWGFYNHLGLLLHGREHSIIYREFIKAGIHKETLDILFQVNNYFLFDHPKVDSAIFEDM</sequence>
<comment type="caution">
    <text evidence="1">The sequence shown here is derived from an EMBL/GenBank/DDBJ whole genome shotgun (WGS) entry which is preliminary data.</text>
</comment>
<evidence type="ECO:0008006" key="3">
    <source>
        <dbReference type="Google" id="ProtNLM"/>
    </source>
</evidence>